<evidence type="ECO:0000313" key="5">
    <source>
        <dbReference type="Proteomes" id="UP000664417"/>
    </source>
</evidence>
<dbReference type="Proteomes" id="UP000664417">
    <property type="component" value="Unassembled WGS sequence"/>
</dbReference>
<dbReference type="RefSeq" id="WP_207856156.1">
    <property type="nucleotide sequence ID" value="NZ_JAFREP010000001.1"/>
</dbReference>
<dbReference type="InterPro" id="IPR028098">
    <property type="entry name" value="Glyco_trans_4-like_N"/>
</dbReference>
<dbReference type="Gene3D" id="3.40.50.2000">
    <property type="entry name" value="Glycogen Phosphorylase B"/>
    <property type="match status" value="2"/>
</dbReference>
<dbReference type="SUPFAM" id="SSF53756">
    <property type="entry name" value="UDP-Glycosyltransferase/glycogen phosphorylase"/>
    <property type="match status" value="1"/>
</dbReference>
<keyword evidence="1" id="KW-0808">Transferase</keyword>
<gene>
    <name evidence="4" type="ORF">J3U88_00510</name>
</gene>
<dbReference type="EMBL" id="JAFREP010000001">
    <property type="protein sequence ID" value="MBO1316920.1"/>
    <property type="molecule type" value="Genomic_DNA"/>
</dbReference>
<evidence type="ECO:0000256" key="1">
    <source>
        <dbReference type="ARBA" id="ARBA00022679"/>
    </source>
</evidence>
<reference evidence="4" key="1">
    <citation type="submission" date="2021-03" db="EMBL/GenBank/DDBJ databases">
        <authorList>
            <person name="Wang G."/>
        </authorList>
    </citation>
    <scope>NUCLEOTIDE SEQUENCE</scope>
    <source>
        <strain evidence="4">KCTC 12899</strain>
    </source>
</reference>
<dbReference type="GO" id="GO:0016757">
    <property type="term" value="F:glycosyltransferase activity"/>
    <property type="evidence" value="ECO:0007669"/>
    <property type="project" value="InterPro"/>
</dbReference>
<feature type="domain" description="Glycosyl transferase family 1" evidence="2">
    <location>
        <begin position="197"/>
        <end position="356"/>
    </location>
</feature>
<dbReference type="InterPro" id="IPR001296">
    <property type="entry name" value="Glyco_trans_1"/>
</dbReference>
<protein>
    <submittedName>
        <fullName evidence="4">Glycosyltransferase family 4 protein</fullName>
    </submittedName>
</protein>
<dbReference type="GO" id="GO:0009103">
    <property type="term" value="P:lipopolysaccharide biosynthetic process"/>
    <property type="evidence" value="ECO:0007669"/>
    <property type="project" value="TreeGrafter"/>
</dbReference>
<keyword evidence="5" id="KW-1185">Reference proteome</keyword>
<sequence length="387" mass="43058">MKCLIDASQIARGGAVQVALAMITKAAADPNHEWHVAVSGELSAEISDALGGRLADLIRLPRRRNSFERMMVPRRYMPGVERAAKPDVVFTIFGPAYWHAKAPHLVGFALPRMIYPELEHVGKDHQPPWWRARLRGFIDGIRRRQFHRPDYLVVETETVRTRLEQCFGIQPDRVIVVPNSFSPIFADEIAKLTVSPPNDRFRIAVPSSFYPHKNLGLIPPTAAKLRDQLDRPFEFCFTLPEQSPGWQDLAAKAEALGVAQYLTTRGALPHGEIARLYRESHVVFLPTLLECSTAVYPETFCAGIPLVTSDRDFARELCGGGARFIDPHSPDSAAEALAEVLSNPKVADQLVGNARQILPLHYPNPDQKWQAQLAAIYRACGQTPPAA</sequence>
<evidence type="ECO:0000313" key="4">
    <source>
        <dbReference type="EMBL" id="MBO1316920.1"/>
    </source>
</evidence>
<name>A0A8J7Q0C6_9BACT</name>
<organism evidence="4 5">
    <name type="scientific">Acanthopleuribacter pedis</name>
    <dbReference type="NCBI Taxonomy" id="442870"/>
    <lineage>
        <taxon>Bacteria</taxon>
        <taxon>Pseudomonadati</taxon>
        <taxon>Acidobacteriota</taxon>
        <taxon>Holophagae</taxon>
        <taxon>Acanthopleuribacterales</taxon>
        <taxon>Acanthopleuribacteraceae</taxon>
        <taxon>Acanthopleuribacter</taxon>
    </lineage>
</organism>
<dbReference type="AlphaFoldDB" id="A0A8J7Q0C6"/>
<comment type="caution">
    <text evidence="4">The sequence shown here is derived from an EMBL/GenBank/DDBJ whole genome shotgun (WGS) entry which is preliminary data.</text>
</comment>
<dbReference type="PANTHER" id="PTHR46401">
    <property type="entry name" value="GLYCOSYLTRANSFERASE WBBK-RELATED"/>
    <property type="match status" value="1"/>
</dbReference>
<evidence type="ECO:0000259" key="2">
    <source>
        <dbReference type="Pfam" id="PF00534"/>
    </source>
</evidence>
<feature type="domain" description="Glycosyltransferase subfamily 4-like N-terminal" evidence="3">
    <location>
        <begin position="13"/>
        <end position="179"/>
    </location>
</feature>
<dbReference type="PANTHER" id="PTHR46401:SF2">
    <property type="entry name" value="GLYCOSYLTRANSFERASE WBBK-RELATED"/>
    <property type="match status" value="1"/>
</dbReference>
<dbReference type="Pfam" id="PF13439">
    <property type="entry name" value="Glyco_transf_4"/>
    <property type="match status" value="1"/>
</dbReference>
<proteinExistence type="predicted"/>
<dbReference type="CDD" id="cd03801">
    <property type="entry name" value="GT4_PimA-like"/>
    <property type="match status" value="1"/>
</dbReference>
<accession>A0A8J7Q0C6</accession>
<evidence type="ECO:0000259" key="3">
    <source>
        <dbReference type="Pfam" id="PF13439"/>
    </source>
</evidence>
<dbReference type="Pfam" id="PF00534">
    <property type="entry name" value="Glycos_transf_1"/>
    <property type="match status" value="1"/>
</dbReference>